<dbReference type="EMBL" id="SHAG01000005">
    <property type="protein sequence ID" value="RZO77068.1"/>
    <property type="molecule type" value="Genomic_DNA"/>
</dbReference>
<evidence type="ECO:0000259" key="2">
    <source>
        <dbReference type="Pfam" id="PF13717"/>
    </source>
</evidence>
<sequence length="269" mass="30298">MTTNTKTCPKCTTVFRVSKEQLLAANGALRCGSCFTIFYATSDIKKDGPEVSEEASKDSQEFHLHGEQDQSSWRESKYTDRHTKFDEIDFQVIDIKDIDDSYDLLPMTQSDSKVSGACWGISILFLLLGFAQYLYFNFDRYAADPNYRIYATELCALLGCHLADFSDLKSLKVGDLLIRSDPDNPKALIVDAIIQNSAVFRQRFPGIKLEFYNSSGASMAGRIFWAEEYLDGDFKDLRFIPAGTEVRFSLKILDPGKLAVGYDVSVVTR</sequence>
<dbReference type="Pfam" id="PF11906">
    <property type="entry name" value="DUF3426"/>
    <property type="match status" value="1"/>
</dbReference>
<proteinExistence type="predicted"/>
<comment type="caution">
    <text evidence="3">The sequence shown here is derived from an EMBL/GenBank/DDBJ whole genome shotgun (WGS) entry which is preliminary data.</text>
</comment>
<accession>A0A520S3M3</accession>
<gene>
    <name evidence="3" type="ORF">EVA68_02325</name>
</gene>
<feature type="domain" description="Zinc finger/thioredoxin putative" evidence="2">
    <location>
        <begin position="7"/>
        <end position="38"/>
    </location>
</feature>
<keyword evidence="1" id="KW-1133">Transmembrane helix</keyword>
<dbReference type="InterPro" id="IPR011723">
    <property type="entry name" value="Znf/thioredoxin_put"/>
</dbReference>
<keyword evidence="1" id="KW-0812">Transmembrane</keyword>
<evidence type="ECO:0000313" key="3">
    <source>
        <dbReference type="EMBL" id="RZO77068.1"/>
    </source>
</evidence>
<evidence type="ECO:0000256" key="1">
    <source>
        <dbReference type="SAM" id="Phobius"/>
    </source>
</evidence>
<name>A0A520S3M3_9GAMM</name>
<dbReference type="NCBIfam" id="TIGR02098">
    <property type="entry name" value="MJ0042_CXXC"/>
    <property type="match status" value="1"/>
</dbReference>
<dbReference type="AlphaFoldDB" id="A0A520S3M3"/>
<reference evidence="3 4" key="1">
    <citation type="submission" date="2019-02" db="EMBL/GenBank/DDBJ databases">
        <title>Prokaryotic population dynamics and viral predation in marine succession experiment using metagenomics: the confinement effect.</title>
        <authorList>
            <person name="Haro-Moreno J.M."/>
            <person name="Rodriguez-Valera F."/>
            <person name="Lopez-Perez M."/>
        </authorList>
    </citation>
    <scope>NUCLEOTIDE SEQUENCE [LARGE SCALE GENOMIC DNA]</scope>
    <source>
        <strain evidence="3">MED-G157</strain>
    </source>
</reference>
<evidence type="ECO:0000313" key="4">
    <source>
        <dbReference type="Proteomes" id="UP000316199"/>
    </source>
</evidence>
<dbReference type="InterPro" id="IPR021834">
    <property type="entry name" value="DUF3426"/>
</dbReference>
<keyword evidence="1" id="KW-0472">Membrane</keyword>
<dbReference type="Pfam" id="PF13717">
    <property type="entry name" value="Zn_ribbon_4"/>
    <property type="match status" value="1"/>
</dbReference>
<feature type="transmembrane region" description="Helical" evidence="1">
    <location>
        <begin position="117"/>
        <end position="136"/>
    </location>
</feature>
<organism evidence="3 4">
    <name type="scientific">OM182 bacterium</name>
    <dbReference type="NCBI Taxonomy" id="2510334"/>
    <lineage>
        <taxon>Bacteria</taxon>
        <taxon>Pseudomonadati</taxon>
        <taxon>Pseudomonadota</taxon>
        <taxon>Gammaproteobacteria</taxon>
        <taxon>OMG group</taxon>
        <taxon>OM182 clade</taxon>
    </lineage>
</organism>
<protein>
    <submittedName>
        <fullName evidence="3">DUF3426 domain-containing protein</fullName>
    </submittedName>
</protein>
<dbReference type="Proteomes" id="UP000316199">
    <property type="component" value="Unassembled WGS sequence"/>
</dbReference>